<gene>
    <name evidence="2" type="ORF">BDFB_006954</name>
</gene>
<keyword evidence="3" id="KW-1185">Reference proteome</keyword>
<evidence type="ECO:0000313" key="2">
    <source>
        <dbReference type="EMBL" id="RZC36759.1"/>
    </source>
</evidence>
<protein>
    <submittedName>
        <fullName evidence="2">Uncharacterized protein</fullName>
    </submittedName>
</protein>
<evidence type="ECO:0000313" key="3">
    <source>
        <dbReference type="Proteomes" id="UP000292052"/>
    </source>
</evidence>
<dbReference type="OrthoDB" id="10330737at2759"/>
<evidence type="ECO:0000256" key="1">
    <source>
        <dbReference type="SAM" id="Phobius"/>
    </source>
</evidence>
<proteinExistence type="predicted"/>
<keyword evidence="1" id="KW-0812">Transmembrane</keyword>
<organism evidence="2 3">
    <name type="scientific">Asbolus verrucosus</name>
    <name type="common">Desert ironclad beetle</name>
    <dbReference type="NCBI Taxonomy" id="1661398"/>
    <lineage>
        <taxon>Eukaryota</taxon>
        <taxon>Metazoa</taxon>
        <taxon>Ecdysozoa</taxon>
        <taxon>Arthropoda</taxon>
        <taxon>Hexapoda</taxon>
        <taxon>Insecta</taxon>
        <taxon>Pterygota</taxon>
        <taxon>Neoptera</taxon>
        <taxon>Endopterygota</taxon>
        <taxon>Coleoptera</taxon>
        <taxon>Polyphaga</taxon>
        <taxon>Cucujiformia</taxon>
        <taxon>Tenebrionidae</taxon>
        <taxon>Pimeliinae</taxon>
        <taxon>Asbolus</taxon>
    </lineage>
</organism>
<feature type="transmembrane region" description="Helical" evidence="1">
    <location>
        <begin position="6"/>
        <end position="32"/>
    </location>
</feature>
<keyword evidence="1" id="KW-1133">Transmembrane helix</keyword>
<name>A0A482VWC0_ASBVE</name>
<dbReference type="AlphaFoldDB" id="A0A482VWC0"/>
<dbReference type="Proteomes" id="UP000292052">
    <property type="component" value="Unassembled WGS sequence"/>
</dbReference>
<accession>A0A482VWC0</accession>
<dbReference type="EMBL" id="QDEB01059137">
    <property type="protein sequence ID" value="RZC36759.1"/>
    <property type="molecule type" value="Genomic_DNA"/>
</dbReference>
<keyword evidence="1" id="KW-0472">Membrane</keyword>
<sequence length="83" mass="9500">MKTQSLVSINILIGFGDPMFCVIPSITFRLVFLTDKRILLHYIMMILPRLSDGPIKGKRKSPPATRQLLGLLERPFRPFMAKN</sequence>
<reference evidence="2 3" key="1">
    <citation type="submission" date="2017-03" db="EMBL/GenBank/DDBJ databases">
        <title>Genome of the blue death feigning beetle - Asbolus verrucosus.</title>
        <authorList>
            <person name="Rider S.D."/>
        </authorList>
    </citation>
    <scope>NUCLEOTIDE SEQUENCE [LARGE SCALE GENOMIC DNA]</scope>
    <source>
        <strain evidence="2">Butters</strain>
        <tissue evidence="2">Head and leg muscle</tissue>
    </source>
</reference>
<comment type="caution">
    <text evidence="2">The sequence shown here is derived from an EMBL/GenBank/DDBJ whole genome shotgun (WGS) entry which is preliminary data.</text>
</comment>